<dbReference type="NCBIfam" id="NF006330">
    <property type="entry name" value="PRK08560.1"/>
    <property type="match status" value="1"/>
</dbReference>
<dbReference type="SUPFAM" id="SSF52374">
    <property type="entry name" value="Nucleotidylyl transferase"/>
    <property type="match status" value="1"/>
</dbReference>
<dbReference type="Proteomes" id="UP000325113">
    <property type="component" value="Unassembled WGS sequence"/>
</dbReference>
<comment type="similarity">
    <text evidence="3 13">Belongs to the class-I aminoacyl-tRNA synthetase family.</text>
</comment>
<comment type="subcellular location">
    <subcellularLocation>
        <location evidence="2">Cytoplasm</location>
        <location evidence="2">Cytosol</location>
    </subcellularLocation>
</comment>
<evidence type="ECO:0000313" key="14">
    <source>
        <dbReference type="EMBL" id="KAA0157331.1"/>
    </source>
</evidence>
<evidence type="ECO:0000256" key="8">
    <source>
        <dbReference type="ARBA" id="ARBA00022840"/>
    </source>
</evidence>
<dbReference type="GO" id="GO:0006437">
    <property type="term" value="P:tyrosyl-tRNA aminoacylation"/>
    <property type="evidence" value="ECO:0007669"/>
    <property type="project" value="TreeGrafter"/>
</dbReference>
<dbReference type="GO" id="GO:0005829">
    <property type="term" value="C:cytosol"/>
    <property type="evidence" value="ECO:0007669"/>
    <property type="project" value="UniProtKB-SubCell"/>
</dbReference>
<evidence type="ECO:0000256" key="2">
    <source>
        <dbReference type="ARBA" id="ARBA00004514"/>
    </source>
</evidence>
<evidence type="ECO:0000256" key="11">
    <source>
        <dbReference type="ARBA" id="ARBA00033323"/>
    </source>
</evidence>
<name>A0A5A8DA03_CAFRO</name>
<organism evidence="15 17">
    <name type="scientific">Cafeteria roenbergensis</name>
    <name type="common">Marine flagellate</name>
    <dbReference type="NCBI Taxonomy" id="33653"/>
    <lineage>
        <taxon>Eukaryota</taxon>
        <taxon>Sar</taxon>
        <taxon>Stramenopiles</taxon>
        <taxon>Bigyra</taxon>
        <taxon>Opalozoa</taxon>
        <taxon>Bicosoecida</taxon>
        <taxon>Cafeteriaceae</taxon>
        <taxon>Cafeteria</taxon>
    </lineage>
</organism>
<keyword evidence="5" id="KW-0963">Cytoplasm</keyword>
<reference evidence="16 17" key="1">
    <citation type="submission" date="2019-07" db="EMBL/GenBank/DDBJ databases">
        <title>Genomes of Cafeteria roenbergensis.</title>
        <authorList>
            <person name="Fischer M.G."/>
            <person name="Hackl T."/>
            <person name="Roman M."/>
        </authorList>
    </citation>
    <scope>NUCLEOTIDE SEQUENCE [LARGE SCALE GENOMIC DNA]</scope>
    <source>
        <strain evidence="15 17">Cflag</strain>
        <strain evidence="14 16">RCC970-E3</strain>
    </source>
</reference>
<dbReference type="Gene3D" id="3.40.50.620">
    <property type="entry name" value="HUPs"/>
    <property type="match status" value="2"/>
</dbReference>
<dbReference type="Proteomes" id="UP000324907">
    <property type="component" value="Unassembled WGS sequence"/>
</dbReference>
<dbReference type="Pfam" id="PF00579">
    <property type="entry name" value="tRNA-synt_1b"/>
    <property type="match status" value="1"/>
</dbReference>
<dbReference type="GO" id="GO:0005524">
    <property type="term" value="F:ATP binding"/>
    <property type="evidence" value="ECO:0007669"/>
    <property type="project" value="UniProtKB-KW"/>
</dbReference>
<keyword evidence="7 13" id="KW-0547">Nucleotide-binding</keyword>
<dbReference type="FunFam" id="3.40.50.620:FF:000085">
    <property type="entry name" value="Tyrosine--tRNA ligase 1 cytoplasmic"/>
    <property type="match status" value="1"/>
</dbReference>
<comment type="function">
    <text evidence="1">Catalyzes the attachment of tyrosine to tRNA(Tyr) in a two-step reaction: tyrosine is first activated by ATP to form Tyr-AMP and then transferred to the acceptor end of tRNA(Tyr).</text>
</comment>
<evidence type="ECO:0000256" key="3">
    <source>
        <dbReference type="ARBA" id="ARBA00005594"/>
    </source>
</evidence>
<protein>
    <recommendedName>
        <fullName evidence="4">tyrosine--tRNA ligase</fullName>
        <ecNumber evidence="4">6.1.1.1</ecNumber>
    </recommendedName>
    <alternativeName>
        <fullName evidence="11">Tyrosyl-tRNA synthetase</fullName>
    </alternativeName>
</protein>
<dbReference type="InterPro" id="IPR014729">
    <property type="entry name" value="Rossmann-like_a/b/a_fold"/>
</dbReference>
<evidence type="ECO:0000256" key="1">
    <source>
        <dbReference type="ARBA" id="ARBA00002025"/>
    </source>
</evidence>
<evidence type="ECO:0000256" key="13">
    <source>
        <dbReference type="RuleBase" id="RU363036"/>
    </source>
</evidence>
<dbReference type="PANTHER" id="PTHR46264">
    <property type="entry name" value="TYROSINE-TRNA LIGASE"/>
    <property type="match status" value="1"/>
</dbReference>
<evidence type="ECO:0000256" key="9">
    <source>
        <dbReference type="ARBA" id="ARBA00022917"/>
    </source>
</evidence>
<evidence type="ECO:0000313" key="16">
    <source>
        <dbReference type="Proteomes" id="UP000324907"/>
    </source>
</evidence>
<dbReference type="InterPro" id="IPR050489">
    <property type="entry name" value="Tyr-tRNA_synthase"/>
</dbReference>
<comment type="caution">
    <text evidence="15">The sequence shown here is derived from an EMBL/GenBank/DDBJ whole genome shotgun (WGS) entry which is preliminary data.</text>
</comment>
<proteinExistence type="inferred from homology"/>
<dbReference type="PANTHER" id="PTHR46264:SF4">
    <property type="entry name" value="TYROSINE--TRNA LIGASE, CYTOPLASMIC"/>
    <property type="match status" value="1"/>
</dbReference>
<evidence type="ECO:0000313" key="17">
    <source>
        <dbReference type="Proteomes" id="UP000325113"/>
    </source>
</evidence>
<dbReference type="FunFam" id="3.40.50.620:FF:000103">
    <property type="entry name" value="tyrosine--tRNA ligase 1, cytoplasmic"/>
    <property type="match status" value="1"/>
</dbReference>
<keyword evidence="10 13" id="KW-0030">Aminoacyl-tRNA synthetase</keyword>
<dbReference type="AlphaFoldDB" id="A0A5A8DA03"/>
<evidence type="ECO:0000256" key="7">
    <source>
        <dbReference type="ARBA" id="ARBA00022741"/>
    </source>
</evidence>
<keyword evidence="8 13" id="KW-0067">ATP-binding</keyword>
<dbReference type="GO" id="GO:0004831">
    <property type="term" value="F:tyrosine-tRNA ligase activity"/>
    <property type="evidence" value="ECO:0007669"/>
    <property type="project" value="UniProtKB-EC"/>
</dbReference>
<dbReference type="EMBL" id="VLTM01000036">
    <property type="protein sequence ID" value="KAA0161394.1"/>
    <property type="molecule type" value="Genomic_DNA"/>
</dbReference>
<evidence type="ECO:0000256" key="6">
    <source>
        <dbReference type="ARBA" id="ARBA00022598"/>
    </source>
</evidence>
<evidence type="ECO:0000256" key="5">
    <source>
        <dbReference type="ARBA" id="ARBA00022490"/>
    </source>
</evidence>
<comment type="catalytic activity">
    <reaction evidence="12">
        <text>tRNA(Tyr) + L-tyrosine + ATP = L-tyrosyl-tRNA(Tyr) + AMP + diphosphate + H(+)</text>
        <dbReference type="Rhea" id="RHEA:10220"/>
        <dbReference type="Rhea" id="RHEA-COMP:9706"/>
        <dbReference type="Rhea" id="RHEA-COMP:9707"/>
        <dbReference type="ChEBI" id="CHEBI:15378"/>
        <dbReference type="ChEBI" id="CHEBI:30616"/>
        <dbReference type="ChEBI" id="CHEBI:33019"/>
        <dbReference type="ChEBI" id="CHEBI:58315"/>
        <dbReference type="ChEBI" id="CHEBI:78442"/>
        <dbReference type="ChEBI" id="CHEBI:78536"/>
        <dbReference type="ChEBI" id="CHEBI:456215"/>
        <dbReference type="EC" id="6.1.1.1"/>
    </reaction>
</comment>
<evidence type="ECO:0000256" key="10">
    <source>
        <dbReference type="ARBA" id="ARBA00023146"/>
    </source>
</evidence>
<keyword evidence="6 13" id="KW-0436">Ligase</keyword>
<accession>A0A5A8DA03</accession>
<sequence length="452" mass="48316">MAAMGVSFEAGLNKKFKVVDGVVVLAKDAKARKAAAAKRAAGAASAGAAAAAASSAAGAGASPAAAPKGKGKGKGAAAAAPAAAAAAAAAASSGPAKAYVASTLPLEERIRAALSVGEECIQEEELAALLEKKPFPVCYDGFEPSGRMHIAQGILKAINVNKLTAAGCVFKFWVADWFAMLNNKMGGDLKKIRVVGEYMVEVWKAAGMNMDNVEFLWASDEINARPDEYWSLVMDIARQNSLARIKRCCTIMGRAEADELSAAQVLYPCMQCADIFYLKADICQLGMDQRKVNMLAREYCTASKRKNKPVILSHHMLMGLKEGQEKMSKSDPNSAIFMEDDAMTVRSKIKKAFCPIGVVDGNPVLDWTKHLVFGRESSWTVERAEKDGGPQTYASYEALEADFVSGALHPSDLKTSLAATINDLIEPVRKHFTSDPKAKALLKRVKAFKVTR</sequence>
<dbReference type="EMBL" id="VLTL01000169">
    <property type="protein sequence ID" value="KAA0157331.1"/>
    <property type="molecule type" value="Genomic_DNA"/>
</dbReference>
<evidence type="ECO:0000256" key="12">
    <source>
        <dbReference type="ARBA" id="ARBA00048248"/>
    </source>
</evidence>
<keyword evidence="9 13" id="KW-0648">Protein biosynthesis</keyword>
<dbReference type="InterPro" id="IPR002305">
    <property type="entry name" value="aa-tRNA-synth_Ic"/>
</dbReference>
<gene>
    <name evidence="14" type="ORF">FNF28_06554</name>
    <name evidence="15" type="ORF">FNF31_03853</name>
</gene>
<dbReference type="EC" id="6.1.1.1" evidence="4"/>
<evidence type="ECO:0000313" key="15">
    <source>
        <dbReference type="EMBL" id="KAA0161394.1"/>
    </source>
</evidence>
<evidence type="ECO:0000256" key="4">
    <source>
        <dbReference type="ARBA" id="ARBA00013160"/>
    </source>
</evidence>